<sequence>MRSVLAWSDKVPERNGEKFIVQDIAFRPDGTQLVAAIGTRVMVYDAIDGTLLHSLKGHKGIVYTVDYSHDGKRFASGGADNVVIIWTDKAEGILKYTHNDSIQKLVYNPQSQCLASCTISDFGLWAPEQKSVSKHKVVAKVLSACWTKDGQYLALGLLNGLITVRDKQGNEKQLIERPGPVWTLAWSISQEDNVDVLAVGCWDRTLSFYNLSGVSLGKPRPLAFNPTSITYFSKGKYLLVGGSNRKAGLYTKDGIFLSNIADLENWVWAIRARPKTNFVAVGCEDGSISVYCLVFGTVHGIYQERYAYRENITDVIVQHLMTEQKVRIRTRDCVKKLSVYRDRLAVQLSDKIIIYELESESGGAVSSYEMRYRVKDRIIKDLPCSLLVVTSYNFILCQKQKLQQYDFSGKKEREWVMESLIRYIKVTGGAKGKEGLLVGLKDGSVWQIFINNPFPIPLIRQNNPISCLDISSKYPTPGLSDEEAEKLILTHPNDAAGGKSGNSKHDGGWKETDHGDGTQTMKFGDDDDNNGRRTGGNGPKGDLFDMALNRQASYGPNTGHRSSAAQYRVLQVDERVLLSLNPSDVFIVKYPSPLVRHKYFKNMIPEIKIHLSPHCRRFFHEEDFEFEYLKAGHCPCCRVPEMEALDSPSNNDGDV</sequence>
<dbReference type="PANTHER" id="PTHR12764:SF4">
    <property type="entry name" value="INTRAFLAGELLAR TRANSPORT PROTEIN 122 HOMOLOG"/>
    <property type="match status" value="1"/>
</dbReference>
<reference evidence="12" key="2">
    <citation type="submission" date="2010-04" db="EMBL/GenBank/DDBJ databases">
        <authorList>
            <person name="Buell R."/>
            <person name="Hamilton J."/>
            <person name="Hostetler J."/>
        </authorList>
    </citation>
    <scope>NUCLEOTIDE SEQUENCE [LARGE SCALE GENOMIC DNA]</scope>
    <source>
        <strain evidence="12">DAOM:BR144</strain>
    </source>
</reference>
<evidence type="ECO:0000256" key="7">
    <source>
        <dbReference type="PROSITE-ProRule" id="PRU00221"/>
    </source>
</evidence>
<evidence type="ECO:0000259" key="9">
    <source>
        <dbReference type="Pfam" id="PF23377"/>
    </source>
</evidence>
<feature type="repeat" description="WD" evidence="7">
    <location>
        <begin position="55"/>
        <end position="86"/>
    </location>
</feature>
<dbReference type="PANTHER" id="PTHR12764">
    <property type="entry name" value="WD REPEAT DOMAIN-RELATED"/>
    <property type="match status" value="1"/>
</dbReference>
<evidence type="ECO:0000256" key="8">
    <source>
        <dbReference type="SAM" id="MobiDB-lite"/>
    </source>
</evidence>
<dbReference type="Pfam" id="PF23377">
    <property type="entry name" value="Beta-prop_IFT122_2nd"/>
    <property type="match status" value="1"/>
</dbReference>
<accession>K3X0N5</accession>
<dbReference type="VEuPathDB" id="FungiDB:PYU1_G010761"/>
<dbReference type="InterPro" id="IPR001680">
    <property type="entry name" value="WD40_rpt"/>
</dbReference>
<dbReference type="AlphaFoldDB" id="K3X0N5"/>
<dbReference type="Pfam" id="PF23381">
    <property type="entry name" value="Beta-prop_IFT122_1st"/>
    <property type="match status" value="2"/>
</dbReference>
<keyword evidence="12" id="KW-1185">Reference proteome</keyword>
<dbReference type="InterPro" id="IPR056152">
    <property type="entry name" value="Beta-prop_IFT122_2nd"/>
</dbReference>
<keyword evidence="6" id="KW-0966">Cell projection</keyword>
<evidence type="ECO:0000259" key="10">
    <source>
        <dbReference type="Pfam" id="PF23381"/>
    </source>
</evidence>
<dbReference type="eggNOG" id="KOG1538">
    <property type="taxonomic scope" value="Eukaryota"/>
</dbReference>
<dbReference type="GO" id="GO:1905515">
    <property type="term" value="P:non-motile cilium assembly"/>
    <property type="evidence" value="ECO:0007669"/>
    <property type="project" value="TreeGrafter"/>
</dbReference>
<keyword evidence="3 7" id="KW-0853">WD repeat</keyword>
<dbReference type="InterPro" id="IPR039857">
    <property type="entry name" value="Ift122/121"/>
</dbReference>
<dbReference type="EnsemblProtists" id="PYU1_T010784">
    <property type="protein sequence ID" value="PYU1_T010784"/>
    <property type="gene ID" value="PYU1_G010761"/>
</dbReference>
<evidence type="ECO:0000256" key="5">
    <source>
        <dbReference type="ARBA" id="ARBA00023069"/>
    </source>
</evidence>
<feature type="domain" description="IFT122 second beta-propeller" evidence="9">
    <location>
        <begin position="299"/>
        <end position="473"/>
    </location>
</feature>
<evidence type="ECO:0000256" key="6">
    <source>
        <dbReference type="ARBA" id="ARBA00023273"/>
    </source>
</evidence>
<dbReference type="Proteomes" id="UP000019132">
    <property type="component" value="Unassembled WGS sequence"/>
</dbReference>
<dbReference type="PROSITE" id="PS50294">
    <property type="entry name" value="WD_REPEATS_REGION"/>
    <property type="match status" value="1"/>
</dbReference>
<feature type="domain" description="IFT122 first beta-propeller" evidence="10">
    <location>
        <begin position="191"/>
        <end position="294"/>
    </location>
</feature>
<dbReference type="InterPro" id="IPR015943">
    <property type="entry name" value="WD40/YVTN_repeat-like_dom_sf"/>
</dbReference>
<dbReference type="GO" id="GO:0035721">
    <property type="term" value="P:intraciliary retrograde transport"/>
    <property type="evidence" value="ECO:0007669"/>
    <property type="project" value="TreeGrafter"/>
</dbReference>
<dbReference type="SUPFAM" id="SSF50978">
    <property type="entry name" value="WD40 repeat-like"/>
    <property type="match status" value="2"/>
</dbReference>
<dbReference type="InterPro" id="IPR056153">
    <property type="entry name" value="Beta-prop_IFT122_1st"/>
</dbReference>
<evidence type="ECO:0000313" key="11">
    <source>
        <dbReference type="EnsemblProtists" id="PYU1_T010784"/>
    </source>
</evidence>
<feature type="region of interest" description="Disordered" evidence="8">
    <location>
        <begin position="491"/>
        <end position="544"/>
    </location>
</feature>
<dbReference type="PROSITE" id="PS50082">
    <property type="entry name" value="WD_REPEATS_2"/>
    <property type="match status" value="1"/>
</dbReference>
<evidence type="ECO:0000256" key="4">
    <source>
        <dbReference type="ARBA" id="ARBA00022737"/>
    </source>
</evidence>
<feature type="domain" description="IFT122 first beta-propeller" evidence="10">
    <location>
        <begin position="2"/>
        <end position="189"/>
    </location>
</feature>
<evidence type="ECO:0000256" key="3">
    <source>
        <dbReference type="ARBA" id="ARBA00022574"/>
    </source>
</evidence>
<evidence type="ECO:0000313" key="12">
    <source>
        <dbReference type="Proteomes" id="UP000019132"/>
    </source>
</evidence>
<dbReference type="EMBL" id="GL376592">
    <property type="status" value="NOT_ANNOTATED_CDS"/>
    <property type="molecule type" value="Genomic_DNA"/>
</dbReference>
<dbReference type="GO" id="GO:0030991">
    <property type="term" value="C:intraciliary transport particle A"/>
    <property type="evidence" value="ECO:0007669"/>
    <property type="project" value="TreeGrafter"/>
</dbReference>
<dbReference type="GO" id="GO:0061512">
    <property type="term" value="P:protein localization to cilium"/>
    <property type="evidence" value="ECO:0007669"/>
    <property type="project" value="TreeGrafter"/>
</dbReference>
<organism evidence="11 12">
    <name type="scientific">Globisporangium ultimum (strain ATCC 200006 / CBS 805.95 / DAOM BR144)</name>
    <name type="common">Pythium ultimum</name>
    <dbReference type="NCBI Taxonomy" id="431595"/>
    <lineage>
        <taxon>Eukaryota</taxon>
        <taxon>Sar</taxon>
        <taxon>Stramenopiles</taxon>
        <taxon>Oomycota</taxon>
        <taxon>Peronosporomycetes</taxon>
        <taxon>Pythiales</taxon>
        <taxon>Pythiaceae</taxon>
        <taxon>Globisporangium</taxon>
    </lineage>
</organism>
<name>K3X0N5_GLOUD</name>
<dbReference type="OMA" id="NRSCSQQ"/>
<dbReference type="STRING" id="431595.K3X0N5"/>
<dbReference type="SMART" id="SM00320">
    <property type="entry name" value="WD40"/>
    <property type="match status" value="6"/>
</dbReference>
<dbReference type="InterPro" id="IPR036322">
    <property type="entry name" value="WD40_repeat_dom_sf"/>
</dbReference>
<keyword evidence="4" id="KW-0677">Repeat</keyword>
<evidence type="ECO:0000256" key="1">
    <source>
        <dbReference type="ARBA" id="ARBA00004138"/>
    </source>
</evidence>
<feature type="compositionally biased region" description="Basic and acidic residues" evidence="8">
    <location>
        <begin position="503"/>
        <end position="516"/>
    </location>
</feature>
<dbReference type="Gene3D" id="2.130.10.10">
    <property type="entry name" value="YVTN repeat-like/Quinoprotein amine dehydrogenase"/>
    <property type="match status" value="2"/>
</dbReference>
<dbReference type="InParanoid" id="K3X0N5"/>
<comment type="subcellular location">
    <subcellularLocation>
        <location evidence="1">Cell projection</location>
        <location evidence="1">Cilium</location>
    </subcellularLocation>
</comment>
<dbReference type="GO" id="GO:0097730">
    <property type="term" value="C:non-motile cilium"/>
    <property type="evidence" value="ECO:0007669"/>
    <property type="project" value="TreeGrafter"/>
</dbReference>
<protein>
    <recommendedName>
        <fullName evidence="2">Intraflagellar transport protein 122 homolog</fullName>
    </recommendedName>
</protein>
<dbReference type="HOGENOM" id="CLU_418904_0_0_1"/>
<dbReference type="FunFam" id="2.130.10.10:FF:002179">
    <property type="entry name" value="Intraflagellar transport protein 122 homolog-like Protein"/>
    <property type="match status" value="1"/>
</dbReference>
<evidence type="ECO:0000256" key="2">
    <source>
        <dbReference type="ARBA" id="ARBA00019442"/>
    </source>
</evidence>
<proteinExistence type="predicted"/>
<reference evidence="12" key="1">
    <citation type="journal article" date="2010" name="Genome Biol.">
        <title>Genome sequence of the necrotrophic plant pathogen Pythium ultimum reveals original pathogenicity mechanisms and effector repertoire.</title>
        <authorList>
            <person name="Levesque C.A."/>
            <person name="Brouwer H."/>
            <person name="Cano L."/>
            <person name="Hamilton J.P."/>
            <person name="Holt C."/>
            <person name="Huitema E."/>
            <person name="Raffaele S."/>
            <person name="Robideau G.P."/>
            <person name="Thines M."/>
            <person name="Win J."/>
            <person name="Zerillo M.M."/>
            <person name="Beakes G.W."/>
            <person name="Boore J.L."/>
            <person name="Busam D."/>
            <person name="Dumas B."/>
            <person name="Ferriera S."/>
            <person name="Fuerstenberg S.I."/>
            <person name="Gachon C.M."/>
            <person name="Gaulin E."/>
            <person name="Govers F."/>
            <person name="Grenville-Briggs L."/>
            <person name="Horner N."/>
            <person name="Hostetler J."/>
            <person name="Jiang R.H."/>
            <person name="Johnson J."/>
            <person name="Krajaejun T."/>
            <person name="Lin H."/>
            <person name="Meijer H.J."/>
            <person name="Moore B."/>
            <person name="Morris P."/>
            <person name="Phuntmart V."/>
            <person name="Puiu D."/>
            <person name="Shetty J."/>
            <person name="Stajich J.E."/>
            <person name="Tripathy S."/>
            <person name="Wawra S."/>
            <person name="van West P."/>
            <person name="Whitty B.R."/>
            <person name="Coutinho P.M."/>
            <person name="Henrissat B."/>
            <person name="Martin F."/>
            <person name="Thomas P.D."/>
            <person name="Tyler B.M."/>
            <person name="De Vries R.P."/>
            <person name="Kamoun S."/>
            <person name="Yandell M."/>
            <person name="Tisserat N."/>
            <person name="Buell C.R."/>
        </authorList>
    </citation>
    <scope>NUCLEOTIDE SEQUENCE</scope>
    <source>
        <strain evidence="12">DAOM:BR144</strain>
    </source>
</reference>
<keyword evidence="5" id="KW-0969">Cilium</keyword>
<reference evidence="11" key="3">
    <citation type="submission" date="2015-02" db="UniProtKB">
        <authorList>
            <consortium name="EnsemblProtists"/>
        </authorList>
    </citation>
    <scope>IDENTIFICATION</scope>
    <source>
        <strain evidence="11">DAOM BR144</strain>
    </source>
</reference>